<reference evidence="1" key="1">
    <citation type="thesis" date="2020" institute="ProQuest LLC" country="789 East Eisenhower Parkway, Ann Arbor, MI, USA">
        <title>Comparative Genomics and Chromosome Evolution.</title>
        <authorList>
            <person name="Mudd A.B."/>
        </authorList>
    </citation>
    <scope>NUCLEOTIDE SEQUENCE</scope>
    <source>
        <strain evidence="1">237g6f4</strain>
        <tissue evidence="1">Blood</tissue>
    </source>
</reference>
<dbReference type="AlphaFoldDB" id="A0AAV7AU68"/>
<evidence type="ECO:0000313" key="2">
    <source>
        <dbReference type="Proteomes" id="UP000824782"/>
    </source>
</evidence>
<comment type="caution">
    <text evidence="1">The sequence shown here is derived from an EMBL/GenBank/DDBJ whole genome shotgun (WGS) entry which is preliminary data.</text>
</comment>
<sequence length="63" mass="7219">MENHHETHGNLSLGYKVSSSNKTAVLRIRIISKALHLKQLNLLLRELGDHLCFIYSDIQKAHI</sequence>
<evidence type="ECO:0000313" key="1">
    <source>
        <dbReference type="EMBL" id="KAG8564791.1"/>
    </source>
</evidence>
<dbReference type="EMBL" id="WNYA01000007">
    <property type="protein sequence ID" value="KAG8564792.1"/>
    <property type="molecule type" value="Genomic_DNA"/>
</dbReference>
<organism evidence="1 2">
    <name type="scientific">Engystomops pustulosus</name>
    <name type="common">Tungara frog</name>
    <name type="synonym">Physalaemus pustulosus</name>
    <dbReference type="NCBI Taxonomy" id="76066"/>
    <lineage>
        <taxon>Eukaryota</taxon>
        <taxon>Metazoa</taxon>
        <taxon>Chordata</taxon>
        <taxon>Craniata</taxon>
        <taxon>Vertebrata</taxon>
        <taxon>Euteleostomi</taxon>
        <taxon>Amphibia</taxon>
        <taxon>Batrachia</taxon>
        <taxon>Anura</taxon>
        <taxon>Neobatrachia</taxon>
        <taxon>Hyloidea</taxon>
        <taxon>Leptodactylidae</taxon>
        <taxon>Leiuperinae</taxon>
        <taxon>Engystomops</taxon>
    </lineage>
</organism>
<evidence type="ECO:0008006" key="3">
    <source>
        <dbReference type="Google" id="ProtNLM"/>
    </source>
</evidence>
<proteinExistence type="predicted"/>
<accession>A0AAV7AU68</accession>
<dbReference type="EMBL" id="WNYA01000007">
    <property type="protein sequence ID" value="KAG8564790.1"/>
    <property type="molecule type" value="Genomic_DNA"/>
</dbReference>
<protein>
    <recommendedName>
        <fullName evidence="3">LAGLIDADG endonuclease</fullName>
    </recommendedName>
</protein>
<name>A0AAV7AU68_ENGPU</name>
<keyword evidence="2" id="KW-1185">Reference proteome</keyword>
<dbReference type="Proteomes" id="UP000824782">
    <property type="component" value="Unassembled WGS sequence"/>
</dbReference>
<dbReference type="EMBL" id="WNYA01000007">
    <property type="protein sequence ID" value="KAG8564791.1"/>
    <property type="molecule type" value="Genomic_DNA"/>
</dbReference>
<gene>
    <name evidence="1" type="ORF">GDO81_016597</name>
</gene>